<protein>
    <submittedName>
        <fullName evidence="2">Flavin reductase (DIM6/NTAB) family NADH-FMN oxidoreductase RutF</fullName>
    </submittedName>
</protein>
<dbReference type="PANTHER" id="PTHR43812:SF2">
    <property type="entry name" value="FLAVIN REDUCTASE LIKE DOMAIN-CONTAINING PROTEIN"/>
    <property type="match status" value="1"/>
</dbReference>
<proteinExistence type="predicted"/>
<dbReference type="SMART" id="SM00903">
    <property type="entry name" value="Flavin_Reduct"/>
    <property type="match status" value="1"/>
</dbReference>
<evidence type="ECO:0000313" key="2">
    <source>
        <dbReference type="EMBL" id="MDQ0472761.1"/>
    </source>
</evidence>
<dbReference type="RefSeq" id="WP_307280033.1">
    <property type="nucleotide sequence ID" value="NZ_JAUSVX010000013.1"/>
</dbReference>
<accession>A0ABU0JER5</accession>
<comment type="caution">
    <text evidence="2">The sequence shown here is derived from an EMBL/GenBank/DDBJ whole genome shotgun (WGS) entry which is preliminary data.</text>
</comment>
<gene>
    <name evidence="2" type="ORF">QO011_005791</name>
</gene>
<dbReference type="Gene3D" id="2.30.110.10">
    <property type="entry name" value="Electron Transport, Fmn-binding Protein, Chain A"/>
    <property type="match status" value="1"/>
</dbReference>
<reference evidence="2 3" key="1">
    <citation type="submission" date="2023-07" db="EMBL/GenBank/DDBJ databases">
        <title>Genomic Encyclopedia of Type Strains, Phase IV (KMG-IV): sequencing the most valuable type-strain genomes for metagenomic binning, comparative biology and taxonomic classification.</title>
        <authorList>
            <person name="Goeker M."/>
        </authorList>
    </citation>
    <scope>NUCLEOTIDE SEQUENCE [LARGE SCALE GENOMIC DNA]</scope>
    <source>
        <strain evidence="2 3">DSM 19619</strain>
    </source>
</reference>
<name>A0ABU0JER5_9HYPH</name>
<dbReference type="PANTHER" id="PTHR43812">
    <property type="entry name" value="BLR2425 PROTEIN"/>
    <property type="match status" value="1"/>
</dbReference>
<organism evidence="2 3">
    <name type="scientific">Labrys wisconsinensis</name>
    <dbReference type="NCBI Taxonomy" id="425677"/>
    <lineage>
        <taxon>Bacteria</taxon>
        <taxon>Pseudomonadati</taxon>
        <taxon>Pseudomonadota</taxon>
        <taxon>Alphaproteobacteria</taxon>
        <taxon>Hyphomicrobiales</taxon>
        <taxon>Xanthobacteraceae</taxon>
        <taxon>Labrys</taxon>
    </lineage>
</organism>
<evidence type="ECO:0000313" key="3">
    <source>
        <dbReference type="Proteomes" id="UP001242480"/>
    </source>
</evidence>
<dbReference type="SUPFAM" id="SSF50475">
    <property type="entry name" value="FMN-binding split barrel"/>
    <property type="match status" value="1"/>
</dbReference>
<feature type="domain" description="Flavin reductase like" evidence="1">
    <location>
        <begin position="19"/>
        <end position="166"/>
    </location>
</feature>
<evidence type="ECO:0000259" key="1">
    <source>
        <dbReference type="SMART" id="SM00903"/>
    </source>
</evidence>
<dbReference type="InterPro" id="IPR012349">
    <property type="entry name" value="Split_barrel_FMN-bd"/>
</dbReference>
<keyword evidence="3" id="KW-1185">Reference proteome</keyword>
<sequence length="215" mass="23271">MFYEPRKGDHGLAHDPFKALVVPRPIGWISSLSADGAVNLAPYSFFNAFQARPHLVGFASDGRKDSVVFVEETREFVCNLVTEDLWRSMSATSAPLPRGDSEMAHAALEAAPSRLVRPPRVARAAAALECRWTETIHLRDADGRPSEAYLVCGEVVGIFVDDRFIAGGRVDTAAMRVMSRLGYQDYGVVERALTLTRPAGGGDAAAPSGRPYPPA</sequence>
<dbReference type="Proteomes" id="UP001242480">
    <property type="component" value="Unassembled WGS sequence"/>
</dbReference>
<dbReference type="InterPro" id="IPR002563">
    <property type="entry name" value="Flavin_Rdtase-like_dom"/>
</dbReference>
<dbReference type="EMBL" id="JAUSVX010000013">
    <property type="protein sequence ID" value="MDQ0472761.1"/>
    <property type="molecule type" value="Genomic_DNA"/>
</dbReference>
<dbReference type="Pfam" id="PF01613">
    <property type="entry name" value="Flavin_Reduct"/>
    <property type="match status" value="1"/>
</dbReference>